<reference evidence="3 4" key="1">
    <citation type="submission" date="2018-08" db="EMBL/GenBank/DDBJ databases">
        <title>Lysobacter sp. zong2l5, whole genome shotgun sequence.</title>
        <authorList>
            <person name="Zhang X."/>
            <person name="Feng G."/>
            <person name="Zhu H."/>
        </authorList>
    </citation>
    <scope>NUCLEOTIDE SEQUENCE [LARGE SCALE GENOMIC DNA]</scope>
    <source>
        <strain evidence="4">zong2l5</strain>
    </source>
</reference>
<dbReference type="EMBL" id="QTSU01000001">
    <property type="protein sequence ID" value="RDZ29315.1"/>
    <property type="molecule type" value="Genomic_DNA"/>
</dbReference>
<dbReference type="Pfam" id="PF24514">
    <property type="entry name" value="SpaA_4"/>
    <property type="match status" value="1"/>
</dbReference>
<dbReference type="InterPro" id="IPR055371">
    <property type="entry name" value="SpaA_PFL_dom_4"/>
</dbReference>
<evidence type="ECO:0000313" key="3">
    <source>
        <dbReference type="EMBL" id="RDZ29315.1"/>
    </source>
</evidence>
<feature type="domain" description="DUF11" evidence="1">
    <location>
        <begin position="316"/>
        <end position="410"/>
    </location>
</feature>
<dbReference type="Proteomes" id="UP000264492">
    <property type="component" value="Unassembled WGS sequence"/>
</dbReference>
<accession>A0A371K5Y4</accession>
<protein>
    <submittedName>
        <fullName evidence="3">DUF11 domain-containing protein</fullName>
    </submittedName>
</protein>
<dbReference type="Pfam" id="PF01345">
    <property type="entry name" value="DUF11"/>
    <property type="match status" value="1"/>
</dbReference>
<dbReference type="InterPro" id="IPR001434">
    <property type="entry name" value="OmcB-like_DUF11"/>
</dbReference>
<organism evidence="3 4">
    <name type="scientific">Lysobacter silvisoli</name>
    <dbReference type="NCBI Taxonomy" id="2293254"/>
    <lineage>
        <taxon>Bacteria</taxon>
        <taxon>Pseudomonadati</taxon>
        <taxon>Pseudomonadota</taxon>
        <taxon>Gammaproteobacteria</taxon>
        <taxon>Lysobacterales</taxon>
        <taxon>Lysobacteraceae</taxon>
        <taxon>Lysobacter</taxon>
    </lineage>
</organism>
<name>A0A371K5Y4_9GAMM</name>
<gene>
    <name evidence="3" type="ORF">DX914_09600</name>
</gene>
<evidence type="ECO:0000259" key="2">
    <source>
        <dbReference type="Pfam" id="PF24514"/>
    </source>
</evidence>
<feature type="domain" description="SpaA-like prealbumin fold" evidence="2">
    <location>
        <begin position="210"/>
        <end position="312"/>
    </location>
</feature>
<evidence type="ECO:0000313" key="4">
    <source>
        <dbReference type="Proteomes" id="UP000264492"/>
    </source>
</evidence>
<keyword evidence="4" id="KW-1185">Reference proteome</keyword>
<evidence type="ECO:0000259" key="1">
    <source>
        <dbReference type="Pfam" id="PF01345"/>
    </source>
</evidence>
<sequence length="417" mass="41206">MLALLFVAGSATAATTGTWTPATNSATSPAAGVTVTWSGALGGGNAYSNDTFNTTNFWTNPYSGTVVGANSLNMTLQPGNRTITVTFSKAVDNPVLHMDRIGGTSGGQNNSSQWTLTSSVSTGGTVGLTRLGGNSVFTVTGNSFQRTTGGTGAASTECSTTAANGTGCGSIRFDGTGITSLTFSVVAIDPGGGSIGDGLEVIWSLAGSDLRIVKQTLANTGSFTFTGTNGVGSPTINTATLNPSTSAAFAITNHGQPITITENAVAGFALQSASCVDQTSATVASSLAGNVLTIATAAYRANQNITCTFVNATTSDLTISKSDTASSYTPGGTTSYTLIARNFGSVTITAAQIADALPAGATLSAQWSCAASAGSSCSAATGGTVGGNAINLTVNLLANGTATITVPVAFNANAGAY</sequence>
<dbReference type="AlphaFoldDB" id="A0A371K5Y4"/>
<proteinExistence type="predicted"/>
<comment type="caution">
    <text evidence="3">The sequence shown here is derived from an EMBL/GenBank/DDBJ whole genome shotgun (WGS) entry which is preliminary data.</text>
</comment>